<dbReference type="PANTHER" id="PTHR46401:SF2">
    <property type="entry name" value="GLYCOSYLTRANSFERASE WBBK-RELATED"/>
    <property type="match status" value="1"/>
</dbReference>
<dbReference type="Pfam" id="PF00534">
    <property type="entry name" value="Glycos_transf_1"/>
    <property type="match status" value="1"/>
</dbReference>
<dbReference type="EMBL" id="CP001738">
    <property type="protein sequence ID" value="ACY98294.1"/>
    <property type="molecule type" value="Genomic_DNA"/>
</dbReference>
<sequence length="381" mass="40552">MSTSGIEAAGATRTVHFVLPGDVADPAVPSGGNVYDRRVCQGLAEAGWRVHRHAVPGEWPRPRQGARAELARTLAALPHGAVTLLDGLVACGVPEIVVPQAGRLRLAVLVHLPLAAETGLAPQEARDLERRERAMLQAAAVTVATSPWAGRELAERHRLAPGRVRVVPPGTDPAPLAPGTDGASRLVCVAAVTPRKGHDLLVRALGLIGGLRWSCICAGPLQRAPRHVARVRELIGRLGLGERISLAGPLTGERLEACYAAADLVVLPSRAETYGMVVTEALARGIPVLTTTADALPDTLGRAPDGRVPGLLVPPHDVPALADALRRWLGDPALRERLREAARARRRTLPGWDLTVRHLGKVLQELQRQPLKAAWDTKGQM</sequence>
<dbReference type="eggNOG" id="COG0438">
    <property type="taxonomic scope" value="Bacteria"/>
</dbReference>
<dbReference type="STRING" id="471852.Tcur_2747"/>
<evidence type="ECO:0000256" key="1">
    <source>
        <dbReference type="ARBA" id="ARBA00022679"/>
    </source>
</evidence>
<evidence type="ECO:0000313" key="3">
    <source>
        <dbReference type="EMBL" id="ACY98294.1"/>
    </source>
</evidence>
<proteinExistence type="predicted"/>
<dbReference type="KEGG" id="tcu:Tcur_2747"/>
<dbReference type="GO" id="GO:0016757">
    <property type="term" value="F:glycosyltransferase activity"/>
    <property type="evidence" value="ECO:0007669"/>
    <property type="project" value="InterPro"/>
</dbReference>
<dbReference type="PANTHER" id="PTHR46401">
    <property type="entry name" value="GLYCOSYLTRANSFERASE WBBK-RELATED"/>
    <property type="match status" value="1"/>
</dbReference>
<dbReference type="InterPro" id="IPR001296">
    <property type="entry name" value="Glyco_trans_1"/>
</dbReference>
<name>D1A5Z9_THECD</name>
<dbReference type="CDD" id="cd03801">
    <property type="entry name" value="GT4_PimA-like"/>
    <property type="match status" value="1"/>
</dbReference>
<reference evidence="3 4" key="1">
    <citation type="journal article" date="2011" name="Stand. Genomic Sci.">
        <title>Complete genome sequence of Thermomonospora curvata type strain (B9).</title>
        <authorList>
            <person name="Chertkov O."/>
            <person name="Sikorski J."/>
            <person name="Nolan M."/>
            <person name="Lapidus A."/>
            <person name="Lucas S."/>
            <person name="Del Rio T.G."/>
            <person name="Tice H."/>
            <person name="Cheng J.F."/>
            <person name="Goodwin L."/>
            <person name="Pitluck S."/>
            <person name="Liolios K."/>
            <person name="Ivanova N."/>
            <person name="Mavromatis K."/>
            <person name="Mikhailova N."/>
            <person name="Ovchinnikova G."/>
            <person name="Pati A."/>
            <person name="Chen A."/>
            <person name="Palaniappan K."/>
            <person name="Djao O.D."/>
            <person name="Land M."/>
            <person name="Hauser L."/>
            <person name="Chang Y.J."/>
            <person name="Jeffries C.D."/>
            <person name="Brettin T."/>
            <person name="Han C."/>
            <person name="Detter J.C."/>
            <person name="Rohde M."/>
            <person name="Goker M."/>
            <person name="Woyke T."/>
            <person name="Bristow J."/>
            <person name="Eisen J.A."/>
            <person name="Markowitz V."/>
            <person name="Hugenholtz P."/>
            <person name="Klenk H.P."/>
            <person name="Kyrpides N.C."/>
        </authorList>
    </citation>
    <scope>NUCLEOTIDE SEQUENCE [LARGE SCALE GENOMIC DNA]</scope>
    <source>
        <strain evidence="4">ATCC 19995 / DSM 43183 / JCM 3096 / KCTC 9072 / NBRC 15933 / NCIMB 10081 / Henssen B9</strain>
    </source>
</reference>
<evidence type="ECO:0000259" key="2">
    <source>
        <dbReference type="Pfam" id="PF00534"/>
    </source>
</evidence>
<dbReference type="CAZy" id="GT4">
    <property type="family name" value="Glycosyltransferase Family 4"/>
</dbReference>
<keyword evidence="1 3" id="KW-0808">Transferase</keyword>
<dbReference type="Proteomes" id="UP000001918">
    <property type="component" value="Chromosome"/>
</dbReference>
<organism evidence="3 4">
    <name type="scientific">Thermomonospora curvata (strain ATCC 19995 / DSM 43183 / JCM 3096 / KCTC 9072 / NBRC 15933 / NCIMB 10081 / Henssen B9)</name>
    <dbReference type="NCBI Taxonomy" id="471852"/>
    <lineage>
        <taxon>Bacteria</taxon>
        <taxon>Bacillati</taxon>
        <taxon>Actinomycetota</taxon>
        <taxon>Actinomycetes</taxon>
        <taxon>Streptosporangiales</taxon>
        <taxon>Thermomonosporaceae</taxon>
        <taxon>Thermomonospora</taxon>
    </lineage>
</organism>
<evidence type="ECO:0000313" key="4">
    <source>
        <dbReference type="Proteomes" id="UP000001918"/>
    </source>
</evidence>
<keyword evidence="4" id="KW-1185">Reference proteome</keyword>
<gene>
    <name evidence="3" type="ordered locus">Tcur_2747</name>
</gene>
<accession>D1A5Z9</accession>
<dbReference type="AlphaFoldDB" id="D1A5Z9"/>
<dbReference type="SUPFAM" id="SSF53756">
    <property type="entry name" value="UDP-Glycosyltransferase/glycogen phosphorylase"/>
    <property type="match status" value="1"/>
</dbReference>
<feature type="domain" description="Glycosyl transferase family 1" evidence="2">
    <location>
        <begin position="186"/>
        <end position="344"/>
    </location>
</feature>
<dbReference type="GO" id="GO:0009103">
    <property type="term" value="P:lipopolysaccharide biosynthetic process"/>
    <property type="evidence" value="ECO:0007669"/>
    <property type="project" value="TreeGrafter"/>
</dbReference>
<protein>
    <submittedName>
        <fullName evidence="3">Glycosyl transferase group 1</fullName>
    </submittedName>
</protein>
<dbReference type="HOGENOM" id="CLU_009583_16_0_11"/>
<dbReference type="RefSeq" id="WP_012853078.1">
    <property type="nucleotide sequence ID" value="NC_013510.1"/>
</dbReference>
<dbReference type="OrthoDB" id="9765330at2"/>
<dbReference type="Gene3D" id="3.40.50.2000">
    <property type="entry name" value="Glycogen Phosphorylase B"/>
    <property type="match status" value="2"/>
</dbReference>